<keyword evidence="3" id="KW-1185">Reference proteome</keyword>
<dbReference type="AlphaFoldDB" id="A0A3S5ABS8"/>
<dbReference type="EMBL" id="CAAALY010071323">
    <property type="protein sequence ID" value="VEL25037.1"/>
    <property type="molecule type" value="Genomic_DNA"/>
</dbReference>
<organism evidence="2 3">
    <name type="scientific">Protopolystoma xenopodis</name>
    <dbReference type="NCBI Taxonomy" id="117903"/>
    <lineage>
        <taxon>Eukaryota</taxon>
        <taxon>Metazoa</taxon>
        <taxon>Spiralia</taxon>
        <taxon>Lophotrochozoa</taxon>
        <taxon>Platyhelminthes</taxon>
        <taxon>Monogenea</taxon>
        <taxon>Polyopisthocotylea</taxon>
        <taxon>Polystomatidea</taxon>
        <taxon>Polystomatidae</taxon>
        <taxon>Protopolystoma</taxon>
    </lineage>
</organism>
<dbReference type="Proteomes" id="UP000784294">
    <property type="component" value="Unassembled WGS sequence"/>
</dbReference>
<evidence type="ECO:0000256" key="1">
    <source>
        <dbReference type="SAM" id="MobiDB-lite"/>
    </source>
</evidence>
<feature type="region of interest" description="Disordered" evidence="1">
    <location>
        <begin position="1"/>
        <end position="41"/>
    </location>
</feature>
<feature type="region of interest" description="Disordered" evidence="1">
    <location>
        <begin position="112"/>
        <end position="161"/>
    </location>
</feature>
<evidence type="ECO:0000313" key="2">
    <source>
        <dbReference type="EMBL" id="VEL25037.1"/>
    </source>
</evidence>
<comment type="caution">
    <text evidence="2">The sequence shown here is derived from an EMBL/GenBank/DDBJ whole genome shotgun (WGS) entry which is preliminary data.</text>
</comment>
<sequence length="490" mass="54312">MYSHTSEDVVTETRKRSNQDDIYPQSSEKRSKLHLSSDLEKSAEEQSCDLETLFSSSDAILSDLRCSFRKLISTGLSAAYGKIFRTSEMALSKSESARRETDELRKRIESIERSAQKQQKPPLPAPTNHKSEPRKLSSQAPRLASSSEGHSAQQTHTNNQSELRQNLAPTQMQNATIPAGFSSVHSSLLSDPSRQVCTTSILEHNPDLMQPPIYMPPKVPYATSGSLCSNMQKNISHSSAPLCSSIIPCTMSNQAIDLTSENLITDPLSRSSFPTSVYSQRNGLTQAFSSFQNSTTSSAKTSRDTGNLKDMLPRPSQSVVPSAVNQASFHSACPDGFHLMPNQLLAQNRQINQHSTHNLSSMPQQSLQYQELPVAPLPQRHSVPLVPHAPRVQPPVFVEIAPSDEEGVCVKFSLPPVAFHFEPATTYELYSYQASEYNPRLFSFSGMTPWKKVSQIIIILDSIIFLNILNYGRYKDQDGVAFCVVAVSFR</sequence>
<gene>
    <name evidence="2" type="ORF">PXEA_LOCUS18477</name>
</gene>
<evidence type="ECO:0000313" key="3">
    <source>
        <dbReference type="Proteomes" id="UP000784294"/>
    </source>
</evidence>
<name>A0A3S5ABS8_9PLAT</name>
<proteinExistence type="predicted"/>
<dbReference type="OrthoDB" id="6250244at2759"/>
<reference evidence="2" key="1">
    <citation type="submission" date="2018-11" db="EMBL/GenBank/DDBJ databases">
        <authorList>
            <consortium name="Pathogen Informatics"/>
        </authorList>
    </citation>
    <scope>NUCLEOTIDE SEQUENCE</scope>
</reference>
<feature type="region of interest" description="Disordered" evidence="1">
    <location>
        <begin position="290"/>
        <end position="317"/>
    </location>
</feature>
<protein>
    <submittedName>
        <fullName evidence="2">Uncharacterized protein</fullName>
    </submittedName>
</protein>
<feature type="compositionally biased region" description="Polar residues" evidence="1">
    <location>
        <begin position="136"/>
        <end position="161"/>
    </location>
</feature>
<accession>A0A3S5ABS8</accession>
<feature type="compositionally biased region" description="Basic and acidic residues" evidence="1">
    <location>
        <begin position="27"/>
        <end position="41"/>
    </location>
</feature>
<feature type="compositionally biased region" description="Basic and acidic residues" evidence="1">
    <location>
        <begin position="1"/>
        <end position="19"/>
    </location>
</feature>
<feature type="compositionally biased region" description="Polar residues" evidence="1">
    <location>
        <begin position="290"/>
        <end position="300"/>
    </location>
</feature>